<dbReference type="PANTHER" id="PTHR12483">
    <property type="entry name" value="SOLUTE CARRIER FAMILY 31 COPPER TRANSPORTERS"/>
    <property type="match status" value="1"/>
</dbReference>
<keyword evidence="5" id="KW-0187">Copper transport</keyword>
<organism evidence="6 7">
    <name type="scientific">Octodon degus</name>
    <name type="common">Degu</name>
    <name type="synonym">Sciurus degus</name>
    <dbReference type="NCBI Taxonomy" id="10160"/>
    <lineage>
        <taxon>Eukaryota</taxon>
        <taxon>Metazoa</taxon>
        <taxon>Chordata</taxon>
        <taxon>Craniata</taxon>
        <taxon>Vertebrata</taxon>
        <taxon>Euteleostomi</taxon>
        <taxon>Mammalia</taxon>
        <taxon>Eutheria</taxon>
        <taxon>Euarchontoglires</taxon>
        <taxon>Glires</taxon>
        <taxon>Rodentia</taxon>
        <taxon>Hystricomorpha</taxon>
        <taxon>Octodontidae</taxon>
        <taxon>Octodon</taxon>
    </lineage>
</organism>
<comment type="subcellular location">
    <subcellularLocation>
        <location evidence="1">Late endosome membrane</location>
        <topology evidence="1">Multi-pass membrane protein</topology>
    </subcellularLocation>
    <subcellularLocation>
        <location evidence="5">Membrane</location>
        <topology evidence="5">Multi-pass membrane protein</topology>
    </subcellularLocation>
</comment>
<gene>
    <name evidence="7" type="primary">Slc31a2</name>
</gene>
<evidence type="ECO:0000256" key="2">
    <source>
        <dbReference type="ARBA" id="ARBA00022692"/>
    </source>
</evidence>
<feature type="transmembrane region" description="Helical" evidence="5">
    <location>
        <begin position="20"/>
        <end position="40"/>
    </location>
</feature>
<dbReference type="CTD" id="1318"/>
<dbReference type="GeneID" id="101581056"/>
<evidence type="ECO:0000256" key="1">
    <source>
        <dbReference type="ARBA" id="ARBA00004107"/>
    </source>
</evidence>
<dbReference type="GO" id="GO:0055037">
    <property type="term" value="C:recycling endosome"/>
    <property type="evidence" value="ECO:0007669"/>
    <property type="project" value="Ensembl"/>
</dbReference>
<dbReference type="Pfam" id="PF04145">
    <property type="entry name" value="Ctr"/>
    <property type="match status" value="1"/>
</dbReference>
<keyword evidence="3 5" id="KW-1133">Transmembrane helix</keyword>
<comment type="similarity">
    <text evidence="5">Belongs to the copper transporter (Ctr) (TC 1.A.56) family. SLC31A subfamily.</text>
</comment>
<protein>
    <recommendedName>
        <fullName evidence="5">Copper transport protein</fullName>
    </recommendedName>
</protein>
<dbReference type="InterPro" id="IPR007274">
    <property type="entry name" value="Cop_transporter"/>
</dbReference>
<evidence type="ECO:0000313" key="6">
    <source>
        <dbReference type="Proteomes" id="UP000515203"/>
    </source>
</evidence>
<proteinExistence type="inferred from homology"/>
<dbReference type="GO" id="GO:0005886">
    <property type="term" value="C:plasma membrane"/>
    <property type="evidence" value="ECO:0007669"/>
    <property type="project" value="Ensembl"/>
</dbReference>
<keyword evidence="2 5" id="KW-0812">Transmembrane</keyword>
<dbReference type="GO" id="GO:0006878">
    <property type="term" value="P:intracellular copper ion homeostasis"/>
    <property type="evidence" value="ECO:0007669"/>
    <property type="project" value="Ensembl"/>
</dbReference>
<dbReference type="GO" id="GO:0005375">
    <property type="term" value="F:copper ion transmembrane transporter activity"/>
    <property type="evidence" value="ECO:0007669"/>
    <property type="project" value="UniProtKB-UniRule"/>
</dbReference>
<accession>A0A6P3VCU0</accession>
<keyword evidence="5" id="KW-0813">Transport</keyword>
<keyword evidence="4 5" id="KW-0472">Membrane</keyword>
<feature type="transmembrane region" description="Helical" evidence="5">
    <location>
        <begin position="117"/>
        <end position="140"/>
    </location>
</feature>
<evidence type="ECO:0000256" key="3">
    <source>
        <dbReference type="ARBA" id="ARBA00022989"/>
    </source>
</evidence>
<evidence type="ECO:0000256" key="4">
    <source>
        <dbReference type="ARBA" id="ARBA00023136"/>
    </source>
</evidence>
<dbReference type="OMA" id="MMPMHFF"/>
<dbReference type="GO" id="GO:0031902">
    <property type="term" value="C:late endosome membrane"/>
    <property type="evidence" value="ECO:0007669"/>
    <property type="project" value="UniProtKB-SubCell"/>
</dbReference>
<dbReference type="Proteomes" id="UP000515203">
    <property type="component" value="Unplaced"/>
</dbReference>
<dbReference type="RefSeq" id="XP_012371724.2">
    <property type="nucleotide sequence ID" value="XM_012516270.2"/>
</dbReference>
<dbReference type="GO" id="GO:0015677">
    <property type="term" value="P:copper ion import"/>
    <property type="evidence" value="ECO:0007669"/>
    <property type="project" value="Ensembl"/>
</dbReference>
<keyword evidence="6" id="KW-1185">Reference proteome</keyword>
<keyword evidence="5" id="KW-0186">Copper</keyword>
<evidence type="ECO:0000256" key="5">
    <source>
        <dbReference type="RuleBase" id="RU367022"/>
    </source>
</evidence>
<keyword evidence="5" id="KW-0406">Ion transport</keyword>
<dbReference type="GO" id="GO:0005765">
    <property type="term" value="C:lysosomal membrane"/>
    <property type="evidence" value="ECO:0007669"/>
    <property type="project" value="Ensembl"/>
</dbReference>
<sequence length="143" mass="16098">MAMHFIFSDKVMLLFDFWSVHSPAGMALSVLVVLLLAVLYEGIKVGKAKLLYHTLVNLHRPASQELILAREQDSVDTDSLSVSRMTFRWFLCHFGQSLVHVIQVVIGYFIMLAVMSYNAWIFLGVVLGSAVGYYLVYPLLGKV</sequence>
<name>A0A6P3VCU0_OCTDE</name>
<dbReference type="PANTHER" id="PTHR12483:SF8">
    <property type="entry name" value="PROTEIN SLC31A2"/>
    <property type="match status" value="1"/>
</dbReference>
<dbReference type="FunCoup" id="A0A6P3VCU0">
    <property type="interactions" value="322"/>
</dbReference>
<evidence type="ECO:0000313" key="7">
    <source>
        <dbReference type="RefSeq" id="XP_012371724.2"/>
    </source>
</evidence>
<dbReference type="GO" id="GO:1902311">
    <property type="term" value="P:regulation of copper ion transmembrane transport"/>
    <property type="evidence" value="ECO:0007669"/>
    <property type="project" value="Ensembl"/>
</dbReference>
<feature type="transmembrane region" description="Helical" evidence="5">
    <location>
        <begin position="89"/>
        <end position="111"/>
    </location>
</feature>
<dbReference type="AlphaFoldDB" id="A0A6P3VCU0"/>
<dbReference type="InParanoid" id="A0A6P3VCU0"/>
<reference evidence="7" key="1">
    <citation type="submission" date="2025-08" db="UniProtKB">
        <authorList>
            <consortium name="RefSeq"/>
        </authorList>
    </citation>
    <scope>IDENTIFICATION</scope>
</reference>
<dbReference type="OrthoDB" id="73901at2759"/>